<protein>
    <recommendedName>
        <fullName evidence="3">SET domain-containing protein</fullName>
    </recommendedName>
</protein>
<dbReference type="Proteomes" id="UP001178507">
    <property type="component" value="Unassembled WGS sequence"/>
</dbReference>
<dbReference type="PANTHER" id="PTHR13271:SF151">
    <property type="entry name" value="SET DOMAIN-CONTAINING PROTEIN 4"/>
    <property type="match status" value="1"/>
</dbReference>
<proteinExistence type="predicted"/>
<reference evidence="1" key="1">
    <citation type="submission" date="2023-08" db="EMBL/GenBank/DDBJ databases">
        <authorList>
            <person name="Chen Y."/>
            <person name="Shah S."/>
            <person name="Dougan E. K."/>
            <person name="Thang M."/>
            <person name="Chan C."/>
        </authorList>
    </citation>
    <scope>NUCLEOTIDE SEQUENCE</scope>
</reference>
<sequence length="427" mass="48439">MGRQHLAKVQLFQEWFLKKHSLDLFLPWKPEAVEDGEEFGIELRADEHGGTGVYARHRLQPGEVLAQIPTSALLYSARARQALPASCATLPLTEEEFLWLYMIWGREDPQYEWHPYLQLLPAQDPLRWLWDPCAQRWLAGTPIDAKEVLAEQRRRHEEVSRLLGDQAVSWEQWLWARGCYLSRSFDQAAFPRSDSWGSAAMCPLLDSMNHSAHAEVEARYDIDFAGLWLPDTGSYEAGEEVFHLYKGNADNATLLQNYGFSLMDNPFDCVEELELPEAKLQLAEALTMDTQEAPEELLMLCAEAKGRQYQADEASCRHKAKVCKWALKPLRQMLSRMQEFPAGCAVLLNLRGTLGRFAGREAKRRAKARRPKAAALLLPFSGPARDAAIFALGRFRILRRAAAAVQESAEMAILAARMEQRQAQTAE</sequence>
<dbReference type="SUPFAM" id="SSF82199">
    <property type="entry name" value="SET domain"/>
    <property type="match status" value="1"/>
</dbReference>
<dbReference type="InterPro" id="IPR046341">
    <property type="entry name" value="SET_dom_sf"/>
</dbReference>
<evidence type="ECO:0000313" key="1">
    <source>
        <dbReference type="EMBL" id="CAJ1396321.1"/>
    </source>
</evidence>
<keyword evidence="2" id="KW-1185">Reference proteome</keyword>
<dbReference type="InterPro" id="IPR050600">
    <property type="entry name" value="SETD3_SETD6_MTase"/>
</dbReference>
<evidence type="ECO:0008006" key="3">
    <source>
        <dbReference type="Google" id="ProtNLM"/>
    </source>
</evidence>
<organism evidence="1 2">
    <name type="scientific">Effrenium voratum</name>
    <dbReference type="NCBI Taxonomy" id="2562239"/>
    <lineage>
        <taxon>Eukaryota</taxon>
        <taxon>Sar</taxon>
        <taxon>Alveolata</taxon>
        <taxon>Dinophyceae</taxon>
        <taxon>Suessiales</taxon>
        <taxon>Symbiodiniaceae</taxon>
        <taxon>Effrenium</taxon>
    </lineage>
</organism>
<gene>
    <name evidence="1" type="ORF">EVOR1521_LOCUS20576</name>
</gene>
<dbReference type="AlphaFoldDB" id="A0AA36NAH0"/>
<dbReference type="Gene3D" id="3.90.1410.10">
    <property type="entry name" value="set domain protein methyltransferase, domain 1"/>
    <property type="match status" value="1"/>
</dbReference>
<dbReference type="GO" id="GO:0016279">
    <property type="term" value="F:protein-lysine N-methyltransferase activity"/>
    <property type="evidence" value="ECO:0007669"/>
    <property type="project" value="TreeGrafter"/>
</dbReference>
<dbReference type="EMBL" id="CAUJNA010003227">
    <property type="protein sequence ID" value="CAJ1396321.1"/>
    <property type="molecule type" value="Genomic_DNA"/>
</dbReference>
<name>A0AA36NAH0_9DINO</name>
<evidence type="ECO:0000313" key="2">
    <source>
        <dbReference type="Proteomes" id="UP001178507"/>
    </source>
</evidence>
<accession>A0AA36NAH0</accession>
<dbReference type="CDD" id="cd10527">
    <property type="entry name" value="SET_LSMT"/>
    <property type="match status" value="1"/>
</dbReference>
<comment type="caution">
    <text evidence="1">The sequence shown here is derived from an EMBL/GenBank/DDBJ whole genome shotgun (WGS) entry which is preliminary data.</text>
</comment>
<dbReference type="PANTHER" id="PTHR13271">
    <property type="entry name" value="UNCHARACTERIZED PUTATIVE METHYLTRANSFERASE"/>
    <property type="match status" value="1"/>
</dbReference>